<proteinExistence type="inferred from homology"/>
<dbReference type="PANTHER" id="PTHR10695">
    <property type="entry name" value="DEPHOSPHO-COA KINASE-RELATED"/>
    <property type="match status" value="1"/>
</dbReference>
<evidence type="ECO:0000256" key="4">
    <source>
        <dbReference type="ARBA" id="ARBA00022993"/>
    </source>
</evidence>
<dbReference type="GO" id="GO:0004140">
    <property type="term" value="F:dephospho-CoA kinase activity"/>
    <property type="evidence" value="ECO:0007669"/>
    <property type="project" value="UniProtKB-UniRule"/>
</dbReference>
<sequence length="210" mass="23367">MKHTEQVPVVGLTGGIGSGKSLVSDTLHAFGIDIIDADIIARDVVAPGSSALQSIKEKYGQDVITATGSLDRAKLRTLVFADHNETKWLNNLLHPLIRSEILRQLAQAQTPYCILAVPLLFENKLDALCDLTIVVNTSAEKQLSRASQRDDVDIENIKRIMAQQLTAHERNKKADIIVDNNGTKTQTIKQIKQFHEEMLNKYKKNNKKDS</sequence>
<keyword evidence="5 7" id="KW-0808">Transferase</keyword>
<dbReference type="SUPFAM" id="SSF52540">
    <property type="entry name" value="P-loop containing nucleoside triphosphate hydrolases"/>
    <property type="match status" value="1"/>
</dbReference>
<protein>
    <recommendedName>
        <fullName evidence="5 6">Dephospho-CoA kinase</fullName>
        <ecNumber evidence="5 6">2.7.1.24</ecNumber>
    </recommendedName>
    <alternativeName>
        <fullName evidence="5">Dephosphocoenzyme A kinase</fullName>
    </alternativeName>
</protein>
<dbReference type="GO" id="GO:0015937">
    <property type="term" value="P:coenzyme A biosynthetic process"/>
    <property type="evidence" value="ECO:0007669"/>
    <property type="project" value="UniProtKB-UniRule"/>
</dbReference>
<keyword evidence="5" id="KW-0963">Cytoplasm</keyword>
<keyword evidence="2 5" id="KW-0547">Nucleotide-binding</keyword>
<comment type="catalytic activity">
    <reaction evidence="5">
        <text>3'-dephospho-CoA + ATP = ADP + CoA + H(+)</text>
        <dbReference type="Rhea" id="RHEA:18245"/>
        <dbReference type="ChEBI" id="CHEBI:15378"/>
        <dbReference type="ChEBI" id="CHEBI:30616"/>
        <dbReference type="ChEBI" id="CHEBI:57287"/>
        <dbReference type="ChEBI" id="CHEBI:57328"/>
        <dbReference type="ChEBI" id="CHEBI:456216"/>
        <dbReference type="EC" id="2.7.1.24"/>
    </reaction>
</comment>
<dbReference type="GO" id="GO:0005737">
    <property type="term" value="C:cytoplasm"/>
    <property type="evidence" value="ECO:0007669"/>
    <property type="project" value="UniProtKB-SubCell"/>
</dbReference>
<keyword evidence="3 5" id="KW-0067">ATP-binding</keyword>
<comment type="similarity">
    <text evidence="1 5">Belongs to the CoaE family.</text>
</comment>
<dbReference type="EMBL" id="JANATA010000003">
    <property type="protein sequence ID" value="MCP3427984.1"/>
    <property type="molecule type" value="Genomic_DNA"/>
</dbReference>
<feature type="binding site" evidence="5">
    <location>
        <begin position="17"/>
        <end position="22"/>
    </location>
    <ligand>
        <name>ATP</name>
        <dbReference type="ChEBI" id="CHEBI:30616"/>
    </ligand>
</feature>
<dbReference type="Pfam" id="PF01121">
    <property type="entry name" value="CoaE"/>
    <property type="match status" value="1"/>
</dbReference>
<comment type="function">
    <text evidence="5">Catalyzes the phosphorylation of the 3'-hydroxyl group of dephosphocoenzyme A to form coenzyme A.</text>
</comment>
<dbReference type="InterPro" id="IPR001977">
    <property type="entry name" value="Depp_CoAkinase"/>
</dbReference>
<comment type="caution">
    <text evidence="7">The sequence shown here is derived from an EMBL/GenBank/DDBJ whole genome shotgun (WGS) entry which is preliminary data.</text>
</comment>
<keyword evidence="5 7" id="KW-0418">Kinase</keyword>
<dbReference type="Gene3D" id="3.40.50.300">
    <property type="entry name" value="P-loop containing nucleotide triphosphate hydrolases"/>
    <property type="match status" value="1"/>
</dbReference>
<name>A0AA41WWT8_9ALTE</name>
<evidence type="ECO:0000256" key="5">
    <source>
        <dbReference type="HAMAP-Rule" id="MF_00376"/>
    </source>
</evidence>
<evidence type="ECO:0000313" key="8">
    <source>
        <dbReference type="Proteomes" id="UP001165413"/>
    </source>
</evidence>
<dbReference type="CDD" id="cd02022">
    <property type="entry name" value="DPCK"/>
    <property type="match status" value="1"/>
</dbReference>
<evidence type="ECO:0000256" key="3">
    <source>
        <dbReference type="ARBA" id="ARBA00022840"/>
    </source>
</evidence>
<dbReference type="HAMAP" id="MF_00376">
    <property type="entry name" value="Dephospho_CoA_kinase"/>
    <property type="match status" value="1"/>
</dbReference>
<dbReference type="PANTHER" id="PTHR10695:SF46">
    <property type="entry name" value="BIFUNCTIONAL COENZYME A SYNTHASE-RELATED"/>
    <property type="match status" value="1"/>
</dbReference>
<keyword evidence="8" id="KW-1185">Reference proteome</keyword>
<organism evidence="7 8">
    <name type="scientific">Opacimonas viscosa</name>
    <dbReference type="NCBI Taxonomy" id="2961944"/>
    <lineage>
        <taxon>Bacteria</taxon>
        <taxon>Pseudomonadati</taxon>
        <taxon>Pseudomonadota</taxon>
        <taxon>Gammaproteobacteria</taxon>
        <taxon>Alteromonadales</taxon>
        <taxon>Alteromonadaceae</taxon>
        <taxon>Opacimonas</taxon>
    </lineage>
</organism>
<dbReference type="InterPro" id="IPR027417">
    <property type="entry name" value="P-loop_NTPase"/>
</dbReference>
<dbReference type="AlphaFoldDB" id="A0AA41WWT8"/>
<gene>
    <name evidence="5 7" type="primary">coaE</name>
    <name evidence="7" type="ORF">NLF92_03370</name>
</gene>
<reference evidence="7" key="1">
    <citation type="submission" date="2022-07" db="EMBL/GenBank/DDBJ databases">
        <title>Characterization of the Novel Bacterium Alteromonas immobilis LMIT006 and Alteromonas gregis LMIT007.</title>
        <authorList>
            <person name="Lin X."/>
        </authorList>
    </citation>
    <scope>NUCLEOTIDE SEQUENCE</scope>
    <source>
        <strain evidence="7">LMIT007</strain>
    </source>
</reference>
<dbReference type="NCBIfam" id="TIGR00152">
    <property type="entry name" value="dephospho-CoA kinase"/>
    <property type="match status" value="1"/>
</dbReference>
<dbReference type="EC" id="2.7.1.24" evidence="5 6"/>
<evidence type="ECO:0000313" key="7">
    <source>
        <dbReference type="EMBL" id="MCP3427984.1"/>
    </source>
</evidence>
<dbReference type="PROSITE" id="PS51219">
    <property type="entry name" value="DPCK"/>
    <property type="match status" value="1"/>
</dbReference>
<evidence type="ECO:0000256" key="1">
    <source>
        <dbReference type="ARBA" id="ARBA00009018"/>
    </source>
</evidence>
<dbReference type="Proteomes" id="UP001165413">
    <property type="component" value="Unassembled WGS sequence"/>
</dbReference>
<comment type="subcellular location">
    <subcellularLocation>
        <location evidence="5">Cytoplasm</location>
    </subcellularLocation>
</comment>
<comment type="pathway">
    <text evidence="5">Cofactor biosynthesis; coenzyme A biosynthesis; CoA from (R)-pantothenate: step 5/5.</text>
</comment>
<keyword evidence="4 5" id="KW-0173">Coenzyme A biosynthesis</keyword>
<accession>A0AA41WWT8</accession>
<evidence type="ECO:0000256" key="6">
    <source>
        <dbReference type="NCBIfam" id="TIGR00152"/>
    </source>
</evidence>
<dbReference type="RefSeq" id="WP_254098878.1">
    <property type="nucleotide sequence ID" value="NZ_JANATA010000003.1"/>
</dbReference>
<evidence type="ECO:0000256" key="2">
    <source>
        <dbReference type="ARBA" id="ARBA00022741"/>
    </source>
</evidence>
<dbReference type="GO" id="GO:0005524">
    <property type="term" value="F:ATP binding"/>
    <property type="evidence" value="ECO:0007669"/>
    <property type="project" value="UniProtKB-UniRule"/>
</dbReference>